<dbReference type="InterPro" id="IPR016031">
    <property type="entry name" value="Trp_RNA-bd_attenuator-like_dom"/>
</dbReference>
<comment type="caution">
    <text evidence="1">The sequence shown here is derived from an EMBL/GenBank/DDBJ whole genome shotgun (WGS) entry which is preliminary data.</text>
</comment>
<accession>A0A1S1Z1T3</accession>
<evidence type="ECO:0000313" key="1">
    <source>
        <dbReference type="EMBL" id="OHX67201.1"/>
    </source>
</evidence>
<dbReference type="PANTHER" id="PTHR43657:SF1">
    <property type="entry name" value="ALTERED INHERITANCE OF MITOCHONDRIA PROTEIN 24, MITOCHONDRIAL"/>
    <property type="match status" value="1"/>
</dbReference>
<dbReference type="STRING" id="915059.NH26_13050"/>
<dbReference type="EMBL" id="JRYR02000001">
    <property type="protein sequence ID" value="OHX67201.1"/>
    <property type="molecule type" value="Genomic_DNA"/>
</dbReference>
<dbReference type="Proteomes" id="UP000179797">
    <property type="component" value="Unassembled WGS sequence"/>
</dbReference>
<dbReference type="AlphaFoldDB" id="A0A1S1Z1T3"/>
<dbReference type="InterPro" id="IPR036983">
    <property type="entry name" value="AIM24_sf"/>
</dbReference>
<keyword evidence="2" id="KW-1185">Reference proteome</keyword>
<dbReference type="InterPro" id="IPR002838">
    <property type="entry name" value="AIM24"/>
</dbReference>
<dbReference type="Gene3D" id="3.60.160.10">
    <property type="entry name" value="Mitochondrial biogenesis AIM24"/>
    <property type="match status" value="1"/>
</dbReference>
<organism evidence="1 2">
    <name type="scientific">Flammeovirga pacifica</name>
    <dbReference type="NCBI Taxonomy" id="915059"/>
    <lineage>
        <taxon>Bacteria</taxon>
        <taxon>Pseudomonadati</taxon>
        <taxon>Bacteroidota</taxon>
        <taxon>Cytophagia</taxon>
        <taxon>Cytophagales</taxon>
        <taxon>Flammeovirgaceae</taxon>
        <taxon>Flammeovirga</taxon>
    </lineage>
</organism>
<dbReference type="RefSeq" id="WP_044225676.1">
    <property type="nucleotide sequence ID" value="NZ_JRYR02000001.1"/>
</dbReference>
<dbReference type="SUPFAM" id="SSF51219">
    <property type="entry name" value="TRAP-like"/>
    <property type="match status" value="1"/>
</dbReference>
<protein>
    <submittedName>
        <fullName evidence="1">TIGR00266 family protein</fullName>
    </submittedName>
</protein>
<gene>
    <name evidence="1" type="ORF">NH26_13050</name>
</gene>
<proteinExistence type="predicted"/>
<name>A0A1S1Z1T3_FLAPC</name>
<evidence type="ECO:0000313" key="2">
    <source>
        <dbReference type="Proteomes" id="UP000179797"/>
    </source>
</evidence>
<sequence>MAELLNTSLKTEIQMGPGASAVKIDLEPGQHFTAEAGAMIAMSPTITMTTTTHKKSGGGIMKGLKRMLSGESFFLNHYSAGNEPGTVWLSATLAGDMMTHELHGEGLVVQAGSYVASSPDIEVDFNWQGFKSFFSGESAFWLNLNGQGTLIFNSYGAIYPIKIDGDYIVDTGHIVAFEETLNFEVTKAGKSWMSSFLGGEGLVCKFKGQGTVWVQSHNPSSFGQILGPTLRPR</sequence>
<dbReference type="PANTHER" id="PTHR43657">
    <property type="entry name" value="TRYPTOPHAN RNA-BINDING ATTENUATOR PROTEIN-LIKE PROTEIN"/>
    <property type="match status" value="1"/>
</dbReference>
<dbReference type="Pfam" id="PF01987">
    <property type="entry name" value="AIM24"/>
    <property type="match status" value="1"/>
</dbReference>
<dbReference type="NCBIfam" id="TIGR00266">
    <property type="entry name" value="TIGR00266 family protein"/>
    <property type="match status" value="1"/>
</dbReference>
<reference evidence="1 2" key="1">
    <citation type="journal article" date="2012" name="Int. J. Syst. Evol. Microbiol.">
        <title>Flammeovirga pacifica sp. nov., isolated from deep-sea sediment.</title>
        <authorList>
            <person name="Xu H."/>
            <person name="Fu Y."/>
            <person name="Yang N."/>
            <person name="Ding Z."/>
            <person name="Lai Q."/>
            <person name="Zeng R."/>
        </authorList>
    </citation>
    <scope>NUCLEOTIDE SEQUENCE [LARGE SCALE GENOMIC DNA]</scope>
    <source>
        <strain evidence="2">DSM 24597 / LMG 26175 / WPAGA1</strain>
    </source>
</reference>